<comment type="caution">
    <text evidence="1">The sequence shown here is derived from an EMBL/GenBank/DDBJ whole genome shotgun (WGS) entry which is preliminary data.</text>
</comment>
<dbReference type="RefSeq" id="WP_264141468.1">
    <property type="nucleotide sequence ID" value="NZ_JAOYEY010000019.1"/>
</dbReference>
<evidence type="ECO:0000313" key="2">
    <source>
        <dbReference type="Proteomes" id="UP001526147"/>
    </source>
</evidence>
<dbReference type="EMBL" id="JAOYEY010000019">
    <property type="protein sequence ID" value="MCV9884517.1"/>
    <property type="molecule type" value="Genomic_DNA"/>
</dbReference>
<evidence type="ECO:0000313" key="1">
    <source>
        <dbReference type="EMBL" id="MCV9884517.1"/>
    </source>
</evidence>
<dbReference type="Proteomes" id="UP001526147">
    <property type="component" value="Unassembled WGS sequence"/>
</dbReference>
<proteinExistence type="predicted"/>
<protein>
    <submittedName>
        <fullName evidence="1">Uncharacterized protein</fullName>
    </submittedName>
</protein>
<reference evidence="1 2" key="1">
    <citation type="submission" date="2022-10" db="EMBL/GenBank/DDBJ databases">
        <title>Draft genome assembly of moderately radiation resistant bacterium Metabacillus halosaccharovorans.</title>
        <authorList>
            <person name="Pal S."/>
            <person name="Gopinathan A."/>
        </authorList>
    </citation>
    <scope>NUCLEOTIDE SEQUENCE [LARGE SCALE GENOMIC DNA]</scope>
    <source>
        <strain evidence="1 2">VITHBRA001</strain>
    </source>
</reference>
<accession>A0ABT3DCS7</accession>
<organism evidence="1 2">
    <name type="scientific">Metabacillus halosaccharovorans</name>
    <dbReference type="NCBI Taxonomy" id="930124"/>
    <lineage>
        <taxon>Bacteria</taxon>
        <taxon>Bacillati</taxon>
        <taxon>Bacillota</taxon>
        <taxon>Bacilli</taxon>
        <taxon>Bacillales</taxon>
        <taxon>Bacillaceae</taxon>
        <taxon>Metabacillus</taxon>
    </lineage>
</organism>
<name>A0ABT3DCS7_9BACI</name>
<sequence>MKNYKLKSIYLKQNANNPLQVKESDTQDLVVLRVGDHKVGTNNYHHFRVPVHATVDIRYEATDQKSILRLIFQQDQRNLSIQYFTRDKDEQHYIDTPLNDELIQSKAFQRILQSINFSGKNHFSYLVNPIQRLKDQPY</sequence>
<gene>
    <name evidence="1" type="ORF">OIH86_02505</name>
</gene>
<keyword evidence="2" id="KW-1185">Reference proteome</keyword>